<evidence type="ECO:0000256" key="3">
    <source>
        <dbReference type="ARBA" id="ARBA00023163"/>
    </source>
</evidence>
<gene>
    <name evidence="5" type="ORF">DDE23_11805</name>
</gene>
<comment type="caution">
    <text evidence="5">The sequence shown here is derived from an EMBL/GenBank/DDBJ whole genome shotgun (WGS) entry which is preliminary data.</text>
</comment>
<dbReference type="PANTHER" id="PTHR44688">
    <property type="entry name" value="DNA-BINDING TRANSCRIPTIONAL ACTIVATOR DEVR_DOSR"/>
    <property type="match status" value="1"/>
</dbReference>
<evidence type="ECO:0000259" key="4">
    <source>
        <dbReference type="PROSITE" id="PS50043"/>
    </source>
</evidence>
<feature type="domain" description="HTH luxR-type" evidence="4">
    <location>
        <begin position="199"/>
        <end position="264"/>
    </location>
</feature>
<dbReference type="Pfam" id="PF00196">
    <property type="entry name" value="GerE"/>
    <property type="match status" value="1"/>
</dbReference>
<dbReference type="PANTHER" id="PTHR44688:SF16">
    <property type="entry name" value="DNA-BINDING TRANSCRIPTIONAL ACTIVATOR DEVR_DOSR"/>
    <property type="match status" value="1"/>
</dbReference>
<evidence type="ECO:0000256" key="1">
    <source>
        <dbReference type="ARBA" id="ARBA00023015"/>
    </source>
</evidence>
<keyword evidence="2" id="KW-0238">DNA-binding</keyword>
<dbReference type="EMBL" id="QDDR01000005">
    <property type="protein sequence ID" value="PVE47516.1"/>
    <property type="molecule type" value="Genomic_DNA"/>
</dbReference>
<evidence type="ECO:0000313" key="6">
    <source>
        <dbReference type="Proteomes" id="UP000244810"/>
    </source>
</evidence>
<keyword evidence="3" id="KW-0804">Transcription</keyword>
<dbReference type="InterPro" id="IPR036388">
    <property type="entry name" value="WH-like_DNA-bd_sf"/>
</dbReference>
<dbReference type="SMART" id="SM00421">
    <property type="entry name" value="HTH_LUXR"/>
    <property type="match status" value="1"/>
</dbReference>
<evidence type="ECO:0000313" key="5">
    <source>
        <dbReference type="EMBL" id="PVE47516.1"/>
    </source>
</evidence>
<reference evidence="5 6" key="1">
    <citation type="journal article" date="2011" name="Syst. Appl. Microbiol.">
        <title>Defluviimonas denitrificans gen. nov., sp. nov., and Pararhodobacter aggregans gen. nov., sp. nov., non-phototrophic Rhodobacteraceae from the biofilter of a marine aquaculture.</title>
        <authorList>
            <person name="Foesel B.U."/>
            <person name="Drake H.L."/>
            <person name="Schramm A."/>
        </authorList>
    </citation>
    <scope>NUCLEOTIDE SEQUENCE [LARGE SCALE GENOMIC DNA]</scope>
    <source>
        <strain evidence="5 6">D1-19</strain>
    </source>
</reference>
<name>A0A2T7USB1_9RHOB</name>
<dbReference type="InterPro" id="IPR016032">
    <property type="entry name" value="Sig_transdc_resp-reg_C-effctor"/>
</dbReference>
<dbReference type="Gene3D" id="1.10.10.10">
    <property type="entry name" value="Winged helix-like DNA-binding domain superfamily/Winged helix DNA-binding domain"/>
    <property type="match status" value="1"/>
</dbReference>
<keyword evidence="6" id="KW-1185">Reference proteome</keyword>
<proteinExistence type="predicted"/>
<sequence length="265" mass="28634">MGSSSACLDRMARGRAVWRPHQGGTRMMPEALADLILTLGEPGFGPALMRFLGRECGADLCSVFVIEGDSARVLVAESADPEASAFARIASLRYAQRYWRRDTSAVTALGRAHRAMQVLKRPAQGIRDIDYRHECYTEGAVLERLSLYRAGAPGIIANAYRARDTGPFPPAALRAFAARAPVLHAALLRHARLVPVAAPADPLAGLSPREAQVARLTAAGEDQPRIAQALGLAPHSVITYRRRAYAKLGVADRHQLRRLLETGAG</sequence>
<dbReference type="GO" id="GO:0003677">
    <property type="term" value="F:DNA binding"/>
    <property type="evidence" value="ECO:0007669"/>
    <property type="project" value="UniProtKB-KW"/>
</dbReference>
<dbReference type="PROSITE" id="PS50043">
    <property type="entry name" value="HTH_LUXR_2"/>
    <property type="match status" value="1"/>
</dbReference>
<dbReference type="CDD" id="cd06170">
    <property type="entry name" value="LuxR_C_like"/>
    <property type="match status" value="1"/>
</dbReference>
<evidence type="ECO:0000256" key="2">
    <source>
        <dbReference type="ARBA" id="ARBA00023125"/>
    </source>
</evidence>
<dbReference type="SUPFAM" id="SSF46894">
    <property type="entry name" value="C-terminal effector domain of the bipartite response regulators"/>
    <property type="match status" value="1"/>
</dbReference>
<dbReference type="GO" id="GO:0006355">
    <property type="term" value="P:regulation of DNA-templated transcription"/>
    <property type="evidence" value="ECO:0007669"/>
    <property type="project" value="InterPro"/>
</dbReference>
<keyword evidence="1" id="KW-0805">Transcription regulation</keyword>
<dbReference type="AlphaFoldDB" id="A0A2T7USB1"/>
<dbReference type="InterPro" id="IPR000792">
    <property type="entry name" value="Tscrpt_reg_LuxR_C"/>
</dbReference>
<protein>
    <recommendedName>
        <fullName evidence="4">HTH luxR-type domain-containing protein</fullName>
    </recommendedName>
</protein>
<dbReference type="Proteomes" id="UP000244810">
    <property type="component" value="Unassembled WGS sequence"/>
</dbReference>
<organism evidence="5 6">
    <name type="scientific">Pararhodobacter aggregans</name>
    <dbReference type="NCBI Taxonomy" id="404875"/>
    <lineage>
        <taxon>Bacteria</taxon>
        <taxon>Pseudomonadati</taxon>
        <taxon>Pseudomonadota</taxon>
        <taxon>Alphaproteobacteria</taxon>
        <taxon>Rhodobacterales</taxon>
        <taxon>Paracoccaceae</taxon>
        <taxon>Pararhodobacter</taxon>
    </lineage>
</organism>
<accession>A0A2T7USB1</accession>